<accession>A0ABX1SKP8</accession>
<dbReference type="InterPro" id="IPR036291">
    <property type="entry name" value="NAD(P)-bd_dom_sf"/>
</dbReference>
<dbReference type="EMBL" id="JAAXLA010000092">
    <property type="protein sequence ID" value="NMI01626.1"/>
    <property type="molecule type" value="Genomic_DNA"/>
</dbReference>
<comment type="caution">
    <text evidence="2">The sequence shown here is derived from an EMBL/GenBank/DDBJ whole genome shotgun (WGS) entry which is preliminary data.</text>
</comment>
<reference evidence="2 3" key="1">
    <citation type="submission" date="2020-04" db="EMBL/GenBank/DDBJ databases">
        <authorList>
            <person name="Klaysubun C."/>
            <person name="Duangmal K."/>
            <person name="Lipun K."/>
        </authorList>
    </citation>
    <scope>NUCLEOTIDE SEQUENCE [LARGE SCALE GENOMIC DNA]</scope>
    <source>
        <strain evidence="2 3">K10HN5</strain>
    </source>
</reference>
<dbReference type="PANTHER" id="PTHR42879">
    <property type="entry name" value="3-OXOACYL-(ACYL-CARRIER-PROTEIN) REDUCTASE"/>
    <property type="match status" value="1"/>
</dbReference>
<dbReference type="PROSITE" id="PS00061">
    <property type="entry name" value="ADH_SHORT"/>
    <property type="match status" value="1"/>
</dbReference>
<comment type="similarity">
    <text evidence="1">Belongs to the short-chain dehydrogenases/reductases (SDR) family.</text>
</comment>
<dbReference type="Proteomes" id="UP000820669">
    <property type="component" value="Unassembled WGS sequence"/>
</dbReference>
<gene>
    <name evidence="2" type="ORF">HF526_30650</name>
</gene>
<dbReference type="Gene3D" id="3.40.50.720">
    <property type="entry name" value="NAD(P)-binding Rossmann-like Domain"/>
    <property type="match status" value="1"/>
</dbReference>
<dbReference type="CDD" id="cd05233">
    <property type="entry name" value="SDR_c"/>
    <property type="match status" value="1"/>
</dbReference>
<organism evidence="2 3">
    <name type="scientific">Pseudonocardia acidicola</name>
    <dbReference type="NCBI Taxonomy" id="2724939"/>
    <lineage>
        <taxon>Bacteria</taxon>
        <taxon>Bacillati</taxon>
        <taxon>Actinomycetota</taxon>
        <taxon>Actinomycetes</taxon>
        <taxon>Pseudonocardiales</taxon>
        <taxon>Pseudonocardiaceae</taxon>
        <taxon>Pseudonocardia</taxon>
    </lineage>
</organism>
<dbReference type="InterPro" id="IPR050259">
    <property type="entry name" value="SDR"/>
</dbReference>
<dbReference type="RefSeq" id="WP_169385130.1">
    <property type="nucleotide sequence ID" value="NZ_JAAXLA010000092.1"/>
</dbReference>
<name>A0ABX1SKP8_9PSEU</name>
<dbReference type="SUPFAM" id="SSF51735">
    <property type="entry name" value="NAD(P)-binding Rossmann-fold domains"/>
    <property type="match status" value="1"/>
</dbReference>
<evidence type="ECO:0000313" key="3">
    <source>
        <dbReference type="Proteomes" id="UP000820669"/>
    </source>
</evidence>
<sequence length="257" mass="25925">MNGGRVAVVTGGNRGIGRAIAGALADDGFAVVVTARDPATLADTVAEIEKAGGTAVPLACDVRDEASVAAMAAEAAGLGPVHTVVANAGIAGPTAPLHEIGLDAWRDCLATDLDGVFLTFRAFVPGLVERGEGSLIAVSSMTGKRPLHGRTPYAAAKMGVIGLVRTLAVELGPHNVRVNAVCPGAVAGPRIDDVIRKQATARGVSEEEALRAFTEASPLGRLVEPVEVARACAFLASDGAAAITGEDLNATAGVVMY</sequence>
<evidence type="ECO:0000313" key="2">
    <source>
        <dbReference type="EMBL" id="NMI01626.1"/>
    </source>
</evidence>
<proteinExistence type="inferred from homology"/>
<dbReference type="Pfam" id="PF13561">
    <property type="entry name" value="adh_short_C2"/>
    <property type="match status" value="1"/>
</dbReference>
<dbReference type="PRINTS" id="PR00081">
    <property type="entry name" value="GDHRDH"/>
</dbReference>
<dbReference type="InterPro" id="IPR020904">
    <property type="entry name" value="Sc_DH/Rdtase_CS"/>
</dbReference>
<protein>
    <submittedName>
        <fullName evidence="2">SDR family oxidoreductase</fullName>
    </submittedName>
</protein>
<dbReference type="InterPro" id="IPR002347">
    <property type="entry name" value="SDR_fam"/>
</dbReference>
<dbReference type="PANTHER" id="PTHR42879:SF2">
    <property type="entry name" value="3-OXOACYL-[ACYL-CARRIER-PROTEIN] REDUCTASE FABG"/>
    <property type="match status" value="1"/>
</dbReference>
<dbReference type="PRINTS" id="PR00080">
    <property type="entry name" value="SDRFAMILY"/>
</dbReference>
<keyword evidence="3" id="KW-1185">Reference proteome</keyword>
<evidence type="ECO:0000256" key="1">
    <source>
        <dbReference type="ARBA" id="ARBA00006484"/>
    </source>
</evidence>